<comment type="caution">
    <text evidence="2">The sequence shown here is derived from an EMBL/GenBank/DDBJ whole genome shotgun (WGS) entry which is preliminary data.</text>
</comment>
<reference evidence="2" key="1">
    <citation type="submission" date="2020-05" db="EMBL/GenBank/DDBJ databases">
        <title>WGS assembly of Panicum virgatum.</title>
        <authorList>
            <person name="Lovell J.T."/>
            <person name="Jenkins J."/>
            <person name="Shu S."/>
            <person name="Juenger T.E."/>
            <person name="Schmutz J."/>
        </authorList>
    </citation>
    <scope>NUCLEOTIDE SEQUENCE</scope>
    <source>
        <strain evidence="2">AP13</strain>
    </source>
</reference>
<gene>
    <name evidence="2" type="ORF">PVAP13_9KG557001</name>
</gene>
<accession>A0A8T0P9T3</accession>
<dbReference type="AlphaFoldDB" id="A0A8T0P9T3"/>
<proteinExistence type="predicted"/>
<organism evidence="2 3">
    <name type="scientific">Panicum virgatum</name>
    <name type="common">Blackwell switchgrass</name>
    <dbReference type="NCBI Taxonomy" id="38727"/>
    <lineage>
        <taxon>Eukaryota</taxon>
        <taxon>Viridiplantae</taxon>
        <taxon>Streptophyta</taxon>
        <taxon>Embryophyta</taxon>
        <taxon>Tracheophyta</taxon>
        <taxon>Spermatophyta</taxon>
        <taxon>Magnoliopsida</taxon>
        <taxon>Liliopsida</taxon>
        <taxon>Poales</taxon>
        <taxon>Poaceae</taxon>
        <taxon>PACMAD clade</taxon>
        <taxon>Panicoideae</taxon>
        <taxon>Panicodae</taxon>
        <taxon>Paniceae</taxon>
        <taxon>Panicinae</taxon>
        <taxon>Panicum</taxon>
        <taxon>Panicum sect. Hiantes</taxon>
    </lineage>
</organism>
<keyword evidence="3" id="KW-1185">Reference proteome</keyword>
<sequence>MGPNKNGPNWRQADKEEEEGRTGGWRGGGRLAAMLAMLMPWLWPSLPLRLSSPTPSQKTRPLADAHPATPTKQPTTPFLAAAPAPAPAPARRRSRSRSRSSSPLPVRQPAGPYACLISFRLRYACLPSWGCSGLGFWSAPPPRRPIRGLILCLATHRCSGLVITCACLGHLYYRQPIVKIWIKKYPPTASLSGYPNVDILHSTFLASQR</sequence>
<dbReference type="Proteomes" id="UP000823388">
    <property type="component" value="Chromosome 9K"/>
</dbReference>
<dbReference type="EMBL" id="CM029053">
    <property type="protein sequence ID" value="KAG2555394.1"/>
    <property type="molecule type" value="Genomic_DNA"/>
</dbReference>
<feature type="compositionally biased region" description="Basic and acidic residues" evidence="1">
    <location>
        <begin position="12"/>
        <end position="21"/>
    </location>
</feature>
<feature type="region of interest" description="Disordered" evidence="1">
    <location>
        <begin position="1"/>
        <end position="26"/>
    </location>
</feature>
<protein>
    <submittedName>
        <fullName evidence="2">Uncharacterized protein</fullName>
    </submittedName>
</protein>
<name>A0A8T0P9T3_PANVG</name>
<evidence type="ECO:0000256" key="1">
    <source>
        <dbReference type="SAM" id="MobiDB-lite"/>
    </source>
</evidence>
<evidence type="ECO:0000313" key="2">
    <source>
        <dbReference type="EMBL" id="KAG2555394.1"/>
    </source>
</evidence>
<evidence type="ECO:0000313" key="3">
    <source>
        <dbReference type="Proteomes" id="UP000823388"/>
    </source>
</evidence>
<feature type="region of interest" description="Disordered" evidence="1">
    <location>
        <begin position="52"/>
        <end position="107"/>
    </location>
</feature>